<comment type="catalytic activity">
    <reaction evidence="1 10 11">
        <text>D-ribulose 5-phosphate = D-xylulose 5-phosphate</text>
        <dbReference type="Rhea" id="RHEA:13677"/>
        <dbReference type="ChEBI" id="CHEBI:57737"/>
        <dbReference type="ChEBI" id="CHEBI:58121"/>
        <dbReference type="EC" id="5.1.3.1"/>
    </reaction>
</comment>
<dbReference type="PROSITE" id="PS01086">
    <property type="entry name" value="RIBUL_P_3_EPIMER_2"/>
    <property type="match status" value="1"/>
</dbReference>
<protein>
    <recommendedName>
        <fullName evidence="7 10">Ribulose-phosphate 3-epimerase</fullName>
        <ecNumber evidence="7 10">5.1.3.1</ecNumber>
    </recommendedName>
</protein>
<comment type="cofactor">
    <cofactor evidence="10">
        <name>a divalent metal cation</name>
        <dbReference type="ChEBI" id="CHEBI:60240"/>
    </cofactor>
    <text evidence="10">Binds 1 divalent metal cation per subunit.</text>
</comment>
<comment type="caution">
    <text evidence="10">Lacks conserved residue(s) required for the propagation of feature annotation.</text>
</comment>
<dbReference type="InterPro" id="IPR013785">
    <property type="entry name" value="Aldolase_TIM"/>
</dbReference>
<comment type="cofactor">
    <cofactor evidence="4">
        <name>Zn(2+)</name>
        <dbReference type="ChEBI" id="CHEBI:29105"/>
    </cofactor>
</comment>
<feature type="active site" description="Proton donor" evidence="10">
    <location>
        <position position="175"/>
    </location>
</feature>
<evidence type="ECO:0000256" key="2">
    <source>
        <dbReference type="ARBA" id="ARBA00001936"/>
    </source>
</evidence>
<keyword evidence="10 11" id="KW-0119">Carbohydrate metabolism</keyword>
<dbReference type="RefSeq" id="WP_219874418.1">
    <property type="nucleotide sequence ID" value="NZ_JAHZIJ010000021.1"/>
</dbReference>
<dbReference type="PIRSF" id="PIRSF001461">
    <property type="entry name" value="RPE"/>
    <property type="match status" value="1"/>
</dbReference>
<dbReference type="Proteomes" id="UP000812277">
    <property type="component" value="Unassembled WGS sequence"/>
</dbReference>
<dbReference type="EC" id="5.1.3.1" evidence="7 10"/>
<evidence type="ECO:0000256" key="3">
    <source>
        <dbReference type="ARBA" id="ARBA00001941"/>
    </source>
</evidence>
<feature type="binding site" evidence="10">
    <location>
        <position position="32"/>
    </location>
    <ligand>
        <name>a divalent metal cation</name>
        <dbReference type="ChEBI" id="CHEBI:60240"/>
    </ligand>
</feature>
<dbReference type="Pfam" id="PF00834">
    <property type="entry name" value="Ribul_P_3_epim"/>
    <property type="match status" value="1"/>
</dbReference>
<evidence type="ECO:0000256" key="6">
    <source>
        <dbReference type="ARBA" id="ARBA00009541"/>
    </source>
</evidence>
<comment type="pathway">
    <text evidence="10">Carbohydrate degradation.</text>
</comment>
<comment type="function">
    <text evidence="10">Catalyzes the reversible epimerization of D-ribulose 5-phosphate to D-xylulose 5-phosphate.</text>
</comment>
<comment type="caution">
    <text evidence="12">The sequence shown here is derived from an EMBL/GenBank/DDBJ whole genome shotgun (WGS) entry which is preliminary data.</text>
</comment>
<evidence type="ECO:0000256" key="8">
    <source>
        <dbReference type="ARBA" id="ARBA00022723"/>
    </source>
</evidence>
<sequence length="222" mass="24011">MIKIGPSLMCADLGRLIDNIQQLDLADVDFYHFDIMDGSFVPNITLGPDVMRALRPCTDKPFDVHLMVEEPERFIALIAEAGADMISVHAESKVHLQRALQQVRSHGLKAGVALNPSTPLCVLDYIMDSLDYICLMTVNPGFAGQKFIPSTLGKIKDLKKKIDQADCGDIAIEVDGNISKAIIPEVVASGADMLVCGTSSIFIPGQSLGHSVAQVKRLISHA</sequence>
<gene>
    <name evidence="10 12" type="primary">rpe</name>
    <name evidence="12" type="ORF">K0T92_20825</name>
</gene>
<dbReference type="SUPFAM" id="SSF51366">
    <property type="entry name" value="Ribulose-phoshate binding barrel"/>
    <property type="match status" value="1"/>
</dbReference>
<evidence type="ECO:0000256" key="11">
    <source>
        <dbReference type="PIRNR" id="PIRNR001461"/>
    </source>
</evidence>
<dbReference type="PANTHER" id="PTHR11749">
    <property type="entry name" value="RIBULOSE-5-PHOSPHATE-3-EPIMERASE"/>
    <property type="match status" value="1"/>
</dbReference>
<dbReference type="NCBIfam" id="NF004076">
    <property type="entry name" value="PRK05581.1-4"/>
    <property type="match status" value="1"/>
</dbReference>
<feature type="binding site" evidence="10">
    <location>
        <position position="34"/>
    </location>
    <ligand>
        <name>a divalent metal cation</name>
        <dbReference type="ChEBI" id="CHEBI:60240"/>
    </ligand>
</feature>
<evidence type="ECO:0000256" key="9">
    <source>
        <dbReference type="ARBA" id="ARBA00023235"/>
    </source>
</evidence>
<dbReference type="GO" id="GO:0004750">
    <property type="term" value="F:D-ribulose-phosphate 3-epimerase activity"/>
    <property type="evidence" value="ECO:0007669"/>
    <property type="project" value="UniProtKB-EC"/>
</dbReference>
<keyword evidence="8 10" id="KW-0479">Metal-binding</keyword>
<evidence type="ECO:0000256" key="10">
    <source>
        <dbReference type="HAMAP-Rule" id="MF_02227"/>
    </source>
</evidence>
<dbReference type="InterPro" id="IPR000056">
    <property type="entry name" value="Ribul_P_3_epim-like"/>
</dbReference>
<dbReference type="EMBL" id="JAHZIJ010000021">
    <property type="protein sequence ID" value="MBW7477163.1"/>
    <property type="molecule type" value="Genomic_DNA"/>
</dbReference>
<accession>A0ABS7DBP2</accession>
<evidence type="ECO:0000313" key="12">
    <source>
        <dbReference type="EMBL" id="MBW7477163.1"/>
    </source>
</evidence>
<dbReference type="Gene3D" id="3.20.20.70">
    <property type="entry name" value="Aldolase class I"/>
    <property type="match status" value="1"/>
</dbReference>
<feature type="binding site" evidence="10">
    <location>
        <position position="175"/>
    </location>
    <ligand>
        <name>a divalent metal cation</name>
        <dbReference type="ChEBI" id="CHEBI:60240"/>
    </ligand>
</feature>
<keyword evidence="13" id="KW-1185">Reference proteome</keyword>
<evidence type="ECO:0000256" key="5">
    <source>
        <dbReference type="ARBA" id="ARBA00001954"/>
    </source>
</evidence>
<comment type="cofactor">
    <cofactor evidence="2">
        <name>Mn(2+)</name>
        <dbReference type="ChEBI" id="CHEBI:29035"/>
    </cofactor>
</comment>
<evidence type="ECO:0000256" key="7">
    <source>
        <dbReference type="ARBA" id="ARBA00013188"/>
    </source>
</evidence>
<dbReference type="HAMAP" id="MF_02227">
    <property type="entry name" value="RPE"/>
    <property type="match status" value="1"/>
</dbReference>
<name>A0ABS7DBP2_9BACL</name>
<comment type="cofactor">
    <cofactor evidence="5">
        <name>Fe(2+)</name>
        <dbReference type="ChEBI" id="CHEBI:29033"/>
    </cofactor>
</comment>
<organism evidence="12 13">
    <name type="scientific">Paenibacillus oenotherae</name>
    <dbReference type="NCBI Taxonomy" id="1435645"/>
    <lineage>
        <taxon>Bacteria</taxon>
        <taxon>Bacillati</taxon>
        <taxon>Bacillota</taxon>
        <taxon>Bacilli</taxon>
        <taxon>Bacillales</taxon>
        <taxon>Paenibacillaceae</taxon>
        <taxon>Paenibacillus</taxon>
    </lineage>
</organism>
<feature type="binding site" evidence="10">
    <location>
        <position position="65"/>
    </location>
    <ligand>
        <name>substrate</name>
    </ligand>
</feature>
<evidence type="ECO:0000313" key="13">
    <source>
        <dbReference type="Proteomes" id="UP000812277"/>
    </source>
</evidence>
<reference evidence="12 13" key="1">
    <citation type="submission" date="2021-07" db="EMBL/GenBank/DDBJ databases">
        <title>Paenibacillus radiodurans sp. nov., isolated from the southeastern edge of Tengger Desert.</title>
        <authorList>
            <person name="Zhang G."/>
        </authorList>
    </citation>
    <scope>NUCLEOTIDE SEQUENCE [LARGE SCALE GENOMIC DNA]</scope>
    <source>
        <strain evidence="12 13">DT7-4</strain>
    </source>
</reference>
<dbReference type="InterPro" id="IPR011060">
    <property type="entry name" value="RibuloseP-bd_barrel"/>
</dbReference>
<proteinExistence type="inferred from homology"/>
<keyword evidence="9 10" id="KW-0413">Isomerase</keyword>
<dbReference type="CDD" id="cd00429">
    <property type="entry name" value="RPE"/>
    <property type="match status" value="1"/>
</dbReference>
<comment type="cofactor">
    <cofactor evidence="3">
        <name>Co(2+)</name>
        <dbReference type="ChEBI" id="CHEBI:48828"/>
    </cofactor>
</comment>
<feature type="binding site" evidence="10">
    <location>
        <position position="65"/>
    </location>
    <ligand>
        <name>a divalent metal cation</name>
        <dbReference type="ChEBI" id="CHEBI:60240"/>
    </ligand>
</feature>
<feature type="binding site" evidence="10">
    <location>
        <position position="7"/>
    </location>
    <ligand>
        <name>substrate</name>
    </ligand>
</feature>
<comment type="similarity">
    <text evidence="6 10 11">Belongs to the ribulose-phosphate 3-epimerase family.</text>
</comment>
<evidence type="ECO:0000256" key="1">
    <source>
        <dbReference type="ARBA" id="ARBA00001782"/>
    </source>
</evidence>
<feature type="active site" description="Proton acceptor" evidence="10">
    <location>
        <position position="34"/>
    </location>
</feature>
<feature type="binding site" evidence="10">
    <location>
        <begin position="141"/>
        <end position="144"/>
    </location>
    <ligand>
        <name>substrate</name>
    </ligand>
</feature>
<dbReference type="NCBIfam" id="TIGR01163">
    <property type="entry name" value="rpe"/>
    <property type="match status" value="1"/>
</dbReference>
<evidence type="ECO:0000256" key="4">
    <source>
        <dbReference type="ARBA" id="ARBA00001947"/>
    </source>
</evidence>
<dbReference type="InterPro" id="IPR026019">
    <property type="entry name" value="Ribul_P_3_epim"/>
</dbReference>